<dbReference type="SUPFAM" id="SSF51717">
    <property type="entry name" value="Dihydropteroate synthetase-like"/>
    <property type="match status" value="1"/>
</dbReference>
<dbReference type="Proteomes" id="UP001084197">
    <property type="component" value="Unassembled WGS sequence"/>
</dbReference>
<dbReference type="PROSITE" id="PS50972">
    <property type="entry name" value="PTERIN_BINDING"/>
    <property type="match status" value="1"/>
</dbReference>
<dbReference type="Gene3D" id="3.20.20.20">
    <property type="entry name" value="Dihydropteroate synthase-like"/>
    <property type="match status" value="1"/>
</dbReference>
<evidence type="ECO:0000256" key="8">
    <source>
        <dbReference type="ARBA" id="ARBA00022723"/>
    </source>
</evidence>
<keyword evidence="8 13" id="KW-0479">Metal-binding</keyword>
<evidence type="ECO:0000256" key="6">
    <source>
        <dbReference type="ARBA" id="ARBA00016919"/>
    </source>
</evidence>
<dbReference type="PANTHER" id="PTHR20941:SF1">
    <property type="entry name" value="FOLIC ACID SYNTHESIS PROTEIN FOL1"/>
    <property type="match status" value="1"/>
</dbReference>
<accession>A0A9J6RE03</accession>
<dbReference type="GO" id="GO:0046654">
    <property type="term" value="P:tetrahydrofolate biosynthetic process"/>
    <property type="evidence" value="ECO:0007669"/>
    <property type="project" value="TreeGrafter"/>
</dbReference>
<name>A0A9J6RE03_9BACI</name>
<comment type="caution">
    <text evidence="15">The sequence shown here is derived from an EMBL/GenBank/DDBJ whole genome shotgun (WGS) entry which is preliminary data.</text>
</comment>
<keyword evidence="9 13" id="KW-0460">Magnesium</keyword>
<dbReference type="InterPro" id="IPR006390">
    <property type="entry name" value="DHP_synth_dom"/>
</dbReference>
<reference evidence="15" key="1">
    <citation type="submission" date="2022-11" db="EMBL/GenBank/DDBJ databases">
        <title>WGS of Natronobacillus azotifigens 24KS-1, an anaerobic diazotrophic haloalkaliphile from soda-rich habitats.</title>
        <authorList>
            <person name="Sorokin D.Y."/>
            <person name="Merkel A.Y."/>
        </authorList>
    </citation>
    <scope>NUCLEOTIDE SEQUENCE</scope>
    <source>
        <strain evidence="15">24KS-1</strain>
    </source>
</reference>
<dbReference type="InterPro" id="IPR011005">
    <property type="entry name" value="Dihydropteroate_synth-like_sf"/>
</dbReference>
<evidence type="ECO:0000313" key="15">
    <source>
        <dbReference type="EMBL" id="MCZ0703571.1"/>
    </source>
</evidence>
<comment type="function">
    <text evidence="12 13">Catalyzes the condensation of para-aminobenzoate (pABA) with 6-hydroxymethyl-7,8-dihydropterin diphosphate (DHPt-PP) to form 7,8-dihydropteroate (H2Pte), the immediate precursor of folate derivatives.</text>
</comment>
<gene>
    <name evidence="15" type="primary">folP</name>
    <name evidence="15" type="ORF">OWO01_10105</name>
</gene>
<dbReference type="GO" id="GO:0046872">
    <property type="term" value="F:metal ion binding"/>
    <property type="evidence" value="ECO:0007669"/>
    <property type="project" value="UniProtKB-KW"/>
</dbReference>
<feature type="domain" description="Pterin-binding" evidence="14">
    <location>
        <begin position="20"/>
        <end position="266"/>
    </location>
</feature>
<keyword evidence="7 13" id="KW-0808">Transferase</keyword>
<keyword evidence="10 13" id="KW-0289">Folate biosynthesis</keyword>
<comment type="similarity">
    <text evidence="4 13">Belongs to the DHPS family.</text>
</comment>
<protein>
    <recommendedName>
        <fullName evidence="6 13">Dihydropteroate synthase</fullName>
        <shortName evidence="13">DHPS</shortName>
        <ecNumber evidence="5 13">2.5.1.15</ecNumber>
    </recommendedName>
    <alternativeName>
        <fullName evidence="11 13">Dihydropteroate pyrophosphorylase</fullName>
    </alternativeName>
</protein>
<evidence type="ECO:0000256" key="3">
    <source>
        <dbReference type="ARBA" id="ARBA00004763"/>
    </source>
</evidence>
<dbReference type="GO" id="GO:0046656">
    <property type="term" value="P:folic acid biosynthetic process"/>
    <property type="evidence" value="ECO:0007669"/>
    <property type="project" value="UniProtKB-KW"/>
</dbReference>
<dbReference type="InterPro" id="IPR045031">
    <property type="entry name" value="DHP_synth-like"/>
</dbReference>
<dbReference type="EC" id="2.5.1.15" evidence="5 13"/>
<evidence type="ECO:0000259" key="14">
    <source>
        <dbReference type="PROSITE" id="PS50972"/>
    </source>
</evidence>
<evidence type="ECO:0000256" key="2">
    <source>
        <dbReference type="ARBA" id="ARBA00001946"/>
    </source>
</evidence>
<dbReference type="CDD" id="cd00739">
    <property type="entry name" value="DHPS"/>
    <property type="match status" value="1"/>
</dbReference>
<dbReference type="FunFam" id="3.20.20.20:FF:000006">
    <property type="entry name" value="Dihydropteroate synthase"/>
    <property type="match status" value="1"/>
</dbReference>
<evidence type="ECO:0000256" key="12">
    <source>
        <dbReference type="ARBA" id="ARBA00053449"/>
    </source>
</evidence>
<dbReference type="Pfam" id="PF00809">
    <property type="entry name" value="Pterin_bind"/>
    <property type="match status" value="1"/>
</dbReference>
<sequence>MKLNRIIQTKKGSIDLRQKTAVMGILNITPDSFSDGGKYNHIDQAVGKAILMESQGADIIDVGGESTRPGYTPVSEEEEIERVIPVIERINKEVSIPISIDTFKEKTAKYAVEAGADIINDVWGARREPEIATVASKYNVPIILMHNREQEKYKQFLPDVIKDLEESIRIAMNKGVPTNQIILDPGVGFAKSVEQNILVMQGLDELLQLGYPILLGTSRKSMIGKILDLPVDQRDEGTGATTCYGIMKGIDLIRVHNVELNVRMARMMDVLVGKG</sequence>
<keyword evidence="16" id="KW-1185">Reference proteome</keyword>
<evidence type="ECO:0000256" key="5">
    <source>
        <dbReference type="ARBA" id="ARBA00012458"/>
    </source>
</evidence>
<evidence type="ECO:0000256" key="1">
    <source>
        <dbReference type="ARBA" id="ARBA00000012"/>
    </source>
</evidence>
<evidence type="ECO:0000313" key="16">
    <source>
        <dbReference type="Proteomes" id="UP001084197"/>
    </source>
</evidence>
<organism evidence="15 16">
    <name type="scientific">Natronobacillus azotifigens</name>
    <dbReference type="NCBI Taxonomy" id="472978"/>
    <lineage>
        <taxon>Bacteria</taxon>
        <taxon>Bacillati</taxon>
        <taxon>Bacillota</taxon>
        <taxon>Bacilli</taxon>
        <taxon>Bacillales</taxon>
        <taxon>Bacillaceae</taxon>
        <taxon>Natronobacillus</taxon>
    </lineage>
</organism>
<dbReference type="InterPro" id="IPR000489">
    <property type="entry name" value="Pterin-binding_dom"/>
</dbReference>
<comment type="cofactor">
    <cofactor evidence="2 13">
        <name>Mg(2+)</name>
        <dbReference type="ChEBI" id="CHEBI:18420"/>
    </cofactor>
</comment>
<comment type="pathway">
    <text evidence="3 13">Cofactor biosynthesis; tetrahydrofolate biosynthesis; 7,8-dihydrofolate from 2-amino-4-hydroxy-6-hydroxymethyl-7,8-dihydropteridine diphosphate and 4-aminobenzoate: step 1/2.</text>
</comment>
<dbReference type="GO" id="GO:0005829">
    <property type="term" value="C:cytosol"/>
    <property type="evidence" value="ECO:0007669"/>
    <property type="project" value="TreeGrafter"/>
</dbReference>
<dbReference type="GO" id="GO:0004156">
    <property type="term" value="F:dihydropteroate synthase activity"/>
    <property type="evidence" value="ECO:0007669"/>
    <property type="project" value="UniProtKB-EC"/>
</dbReference>
<evidence type="ECO:0000256" key="10">
    <source>
        <dbReference type="ARBA" id="ARBA00022909"/>
    </source>
</evidence>
<dbReference type="NCBIfam" id="TIGR01496">
    <property type="entry name" value="DHPS"/>
    <property type="match status" value="1"/>
</dbReference>
<dbReference type="EMBL" id="JAPRAT010000019">
    <property type="protein sequence ID" value="MCZ0703571.1"/>
    <property type="molecule type" value="Genomic_DNA"/>
</dbReference>
<dbReference type="PANTHER" id="PTHR20941">
    <property type="entry name" value="FOLATE SYNTHESIS PROTEINS"/>
    <property type="match status" value="1"/>
</dbReference>
<dbReference type="RefSeq" id="WP_268780397.1">
    <property type="nucleotide sequence ID" value="NZ_JAPRAT010000019.1"/>
</dbReference>
<dbReference type="AlphaFoldDB" id="A0A9J6RE03"/>
<evidence type="ECO:0000256" key="11">
    <source>
        <dbReference type="ARBA" id="ARBA00030193"/>
    </source>
</evidence>
<evidence type="ECO:0000256" key="9">
    <source>
        <dbReference type="ARBA" id="ARBA00022842"/>
    </source>
</evidence>
<dbReference type="PROSITE" id="PS00793">
    <property type="entry name" value="DHPS_2"/>
    <property type="match status" value="1"/>
</dbReference>
<comment type="catalytic activity">
    <reaction evidence="1">
        <text>(7,8-dihydropterin-6-yl)methyl diphosphate + 4-aminobenzoate = 7,8-dihydropteroate + diphosphate</text>
        <dbReference type="Rhea" id="RHEA:19949"/>
        <dbReference type="ChEBI" id="CHEBI:17836"/>
        <dbReference type="ChEBI" id="CHEBI:17839"/>
        <dbReference type="ChEBI" id="CHEBI:33019"/>
        <dbReference type="ChEBI" id="CHEBI:72950"/>
        <dbReference type="EC" id="2.5.1.15"/>
    </reaction>
</comment>
<dbReference type="PROSITE" id="PS00792">
    <property type="entry name" value="DHPS_1"/>
    <property type="match status" value="1"/>
</dbReference>
<evidence type="ECO:0000256" key="13">
    <source>
        <dbReference type="RuleBase" id="RU361205"/>
    </source>
</evidence>
<evidence type="ECO:0000256" key="4">
    <source>
        <dbReference type="ARBA" id="ARBA00009503"/>
    </source>
</evidence>
<evidence type="ECO:0000256" key="7">
    <source>
        <dbReference type="ARBA" id="ARBA00022679"/>
    </source>
</evidence>
<proteinExistence type="inferred from homology"/>